<dbReference type="EMBL" id="CP056067">
    <property type="protein sequence ID" value="UKJ89702.2"/>
    <property type="molecule type" value="Genomic_DNA"/>
</dbReference>
<accession>A0A976QSQ4</accession>
<evidence type="ECO:0000313" key="1">
    <source>
        <dbReference type="EMBL" id="UKJ89702.2"/>
    </source>
</evidence>
<name>A0A976QSQ4_THEOR</name>
<reference evidence="1" key="1">
    <citation type="submission" date="2022-07" db="EMBL/GenBank/DDBJ databases">
        <title>Evaluation of T. orientalis genome assembly methods using nanopore sequencing and analysis of variation between genomes.</title>
        <authorList>
            <person name="Yam J."/>
            <person name="Micallef M.L."/>
            <person name="Liu M."/>
            <person name="Djordjevic S.P."/>
            <person name="Bogema D.R."/>
            <person name="Jenkins C."/>
        </authorList>
    </citation>
    <scope>NUCLEOTIDE SEQUENCE</scope>
    <source>
        <strain evidence="1">Fish Creek</strain>
    </source>
</reference>
<sequence length="403" mass="46391">MKRKLEEETVNLIGRSAAERSLDRFYNRQRAELKKIKSDKDESSSLFDFNKVVPFPEVSKSEKDPKAESEPKVKSEPVKRTLKEVLSDLGKKHVPNRNKFSKSVSLLAKLSRSFFEDSYKTEPEVTYLDFLSVFSAVNDLFVKEFSGTVPKDCFDEKASLVSLTEVIDYIIDSQSALVSVKRESEIVKEESSDHKCKSESEAPSEPSELRLNSGELLFLKFLKMSFGYPSSLWYENDPFAFHNTVNALKRFFEDFLEDTKTGFVLKDVTRVNNDPFELPTRDELLSLQLKAFVRTLGVVFCFFDFPWSKSSLVPLFSLVYLKRHVFEEADQSRISTWQSHINARKSKGAKLSTYHFLFLIVFKLLWLNRLASLHLKCGTDEMKRSQVFTDPRSGLTVNCVSEM</sequence>
<protein>
    <submittedName>
        <fullName evidence="1">Uncharacterized protein</fullName>
    </submittedName>
</protein>
<proteinExistence type="predicted"/>
<dbReference type="AlphaFoldDB" id="A0A976QSQ4"/>
<gene>
    <name evidence="1" type="ORF">MACJ_002955</name>
</gene>
<organism evidence="1 2">
    <name type="scientific">Theileria orientalis</name>
    <dbReference type="NCBI Taxonomy" id="68886"/>
    <lineage>
        <taxon>Eukaryota</taxon>
        <taxon>Sar</taxon>
        <taxon>Alveolata</taxon>
        <taxon>Apicomplexa</taxon>
        <taxon>Aconoidasida</taxon>
        <taxon>Piroplasmida</taxon>
        <taxon>Theileriidae</taxon>
        <taxon>Theileria</taxon>
    </lineage>
</organism>
<dbReference type="OrthoDB" id="361409at2759"/>
<dbReference type="Proteomes" id="UP000244803">
    <property type="component" value="Chromosome 4"/>
</dbReference>
<evidence type="ECO:0000313" key="2">
    <source>
        <dbReference type="Proteomes" id="UP000244803"/>
    </source>
</evidence>